<dbReference type="InterPro" id="IPR044878">
    <property type="entry name" value="UbiA_sf"/>
</dbReference>
<dbReference type="GO" id="GO:0016020">
    <property type="term" value="C:membrane"/>
    <property type="evidence" value="ECO:0007669"/>
    <property type="project" value="UniProtKB-SubCell"/>
</dbReference>
<dbReference type="InterPro" id="IPR000537">
    <property type="entry name" value="UbiA_prenyltransferase"/>
</dbReference>
<reference evidence="6 7" key="1">
    <citation type="submission" date="2016-03" db="EMBL/GenBank/DDBJ databases">
        <title>Whole genome sequencing of Grifola frondosa 9006-11.</title>
        <authorList>
            <person name="Min B."/>
            <person name="Park H."/>
            <person name="Kim J.-G."/>
            <person name="Cho H."/>
            <person name="Oh Y.-L."/>
            <person name="Kong W.-S."/>
            <person name="Choi I.-G."/>
        </authorList>
    </citation>
    <scope>NUCLEOTIDE SEQUENCE [LARGE SCALE GENOMIC DNA]</scope>
    <source>
        <strain evidence="6 7">9006-11</strain>
    </source>
</reference>
<comment type="subcellular location">
    <subcellularLocation>
        <location evidence="1">Membrane</location>
        <topology evidence="1">Multi-pass membrane protein</topology>
    </subcellularLocation>
</comment>
<evidence type="ECO:0000313" key="7">
    <source>
        <dbReference type="Proteomes" id="UP000092993"/>
    </source>
</evidence>
<dbReference type="EMBL" id="LUGG01000005">
    <property type="protein sequence ID" value="OBZ75003.1"/>
    <property type="molecule type" value="Genomic_DNA"/>
</dbReference>
<dbReference type="AlphaFoldDB" id="A0A1C7MDK4"/>
<keyword evidence="7" id="KW-1185">Reference proteome</keyword>
<evidence type="ECO:0000256" key="4">
    <source>
        <dbReference type="ARBA" id="ARBA00023136"/>
    </source>
</evidence>
<protein>
    <submittedName>
        <fullName evidence="6">Lycopene elongase</fullName>
    </submittedName>
</protein>
<dbReference type="PANTHER" id="PTHR42723">
    <property type="entry name" value="CHLOROPHYLL SYNTHASE"/>
    <property type="match status" value="1"/>
</dbReference>
<dbReference type="Gene3D" id="1.10.357.140">
    <property type="entry name" value="UbiA prenyltransferase"/>
    <property type="match status" value="1"/>
</dbReference>
<accession>A0A1C7MDK4</accession>
<feature type="transmembrane region" description="Helical" evidence="5">
    <location>
        <begin position="101"/>
        <end position="118"/>
    </location>
</feature>
<name>A0A1C7MDK4_GRIFR</name>
<organism evidence="6 7">
    <name type="scientific">Grifola frondosa</name>
    <name type="common">Maitake</name>
    <name type="synonym">Polyporus frondosus</name>
    <dbReference type="NCBI Taxonomy" id="5627"/>
    <lineage>
        <taxon>Eukaryota</taxon>
        <taxon>Fungi</taxon>
        <taxon>Dikarya</taxon>
        <taxon>Basidiomycota</taxon>
        <taxon>Agaricomycotina</taxon>
        <taxon>Agaricomycetes</taxon>
        <taxon>Polyporales</taxon>
        <taxon>Grifolaceae</taxon>
        <taxon>Grifola</taxon>
    </lineage>
</organism>
<evidence type="ECO:0000313" key="6">
    <source>
        <dbReference type="EMBL" id="OBZ75003.1"/>
    </source>
</evidence>
<evidence type="ECO:0000256" key="3">
    <source>
        <dbReference type="ARBA" id="ARBA00022989"/>
    </source>
</evidence>
<dbReference type="STRING" id="5627.A0A1C7MDK4"/>
<dbReference type="OrthoDB" id="2753389at2759"/>
<dbReference type="Proteomes" id="UP000092993">
    <property type="component" value="Unassembled WGS sequence"/>
</dbReference>
<proteinExistence type="predicted"/>
<evidence type="ECO:0000256" key="2">
    <source>
        <dbReference type="ARBA" id="ARBA00022692"/>
    </source>
</evidence>
<dbReference type="InterPro" id="IPR050475">
    <property type="entry name" value="Prenyltransferase_related"/>
</dbReference>
<dbReference type="Pfam" id="PF01040">
    <property type="entry name" value="UbiA"/>
    <property type="match status" value="1"/>
</dbReference>
<feature type="transmembrane region" description="Helical" evidence="5">
    <location>
        <begin position="39"/>
        <end position="57"/>
    </location>
</feature>
<comment type="caution">
    <text evidence="6">The sequence shown here is derived from an EMBL/GenBank/DDBJ whole genome shotgun (WGS) entry which is preliminary data.</text>
</comment>
<keyword evidence="4 5" id="KW-0472">Membrane</keyword>
<dbReference type="OMA" id="PANVFLY"/>
<dbReference type="PANTHER" id="PTHR42723:SF1">
    <property type="entry name" value="CHLOROPHYLL SYNTHASE, CHLOROPLASTIC"/>
    <property type="match status" value="1"/>
</dbReference>
<gene>
    <name evidence="6" type="primary">lye</name>
    <name evidence="6" type="ORF">A0H81_05315</name>
</gene>
<sequence length="221" mass="23813">MRSFSVVFGINDVYDYASDVRNPRKTADGLEGTVLSPEYHSHVIKAAWISTFVIFLSSLLTRRVQNICATTLLLFLSWQYSAPPLRLKEFPVMDSLSNGCIIFLAWFMGYSSMGGVIVRAPSKGYVLSLCTAGVHALGAVVDAEFDAAAGQRTIATALGRRPAALLAALAYLAAFIAEGTLSIFGVYILGGFVGMLVASVNLEQAHVAFQLIICWTVAMSM</sequence>
<keyword evidence="2 5" id="KW-0812">Transmembrane</keyword>
<evidence type="ECO:0000256" key="5">
    <source>
        <dbReference type="SAM" id="Phobius"/>
    </source>
</evidence>
<evidence type="ECO:0000256" key="1">
    <source>
        <dbReference type="ARBA" id="ARBA00004141"/>
    </source>
</evidence>
<dbReference type="GO" id="GO:0016765">
    <property type="term" value="F:transferase activity, transferring alkyl or aryl (other than methyl) groups"/>
    <property type="evidence" value="ECO:0007669"/>
    <property type="project" value="InterPro"/>
</dbReference>
<keyword evidence="3 5" id="KW-1133">Transmembrane helix</keyword>